<dbReference type="EMBL" id="CAWYQH010000100">
    <property type="protein sequence ID" value="CAK8685545.1"/>
    <property type="molecule type" value="Genomic_DNA"/>
</dbReference>
<dbReference type="SUPFAM" id="SSF56219">
    <property type="entry name" value="DNase I-like"/>
    <property type="match status" value="1"/>
</dbReference>
<dbReference type="Proteomes" id="UP001642483">
    <property type="component" value="Unassembled WGS sequence"/>
</dbReference>
<dbReference type="SUPFAM" id="SSF56672">
    <property type="entry name" value="DNA/RNA polymerases"/>
    <property type="match status" value="1"/>
</dbReference>
<dbReference type="InterPro" id="IPR036691">
    <property type="entry name" value="Endo/exonu/phosph_ase_sf"/>
</dbReference>
<evidence type="ECO:0000313" key="2">
    <source>
        <dbReference type="EMBL" id="CAK8685545.1"/>
    </source>
</evidence>
<evidence type="ECO:0000313" key="3">
    <source>
        <dbReference type="Proteomes" id="UP001642483"/>
    </source>
</evidence>
<comment type="caution">
    <text evidence="2">The sequence shown here is derived from an EMBL/GenBank/DDBJ whole genome shotgun (WGS) entry which is preliminary data.</text>
</comment>
<protein>
    <recommendedName>
        <fullName evidence="1">Reverse transcriptase domain-containing protein</fullName>
    </recommendedName>
</protein>
<accession>A0ABP0G622</accession>
<keyword evidence="3" id="KW-1185">Reference proteome</keyword>
<dbReference type="Pfam" id="PF00078">
    <property type="entry name" value="RVT_1"/>
    <property type="match status" value="1"/>
</dbReference>
<dbReference type="InterPro" id="IPR005135">
    <property type="entry name" value="Endo/exonuclease/phosphatase"/>
</dbReference>
<dbReference type="PANTHER" id="PTHR36688">
    <property type="entry name" value="ENDO/EXONUCLEASE/PHOSPHATASE DOMAIN-CONTAINING PROTEIN"/>
    <property type="match status" value="1"/>
</dbReference>
<dbReference type="PANTHER" id="PTHR36688:SF1">
    <property type="entry name" value="ENDONUCLEASE_EXONUCLEASE_PHOSPHATASE DOMAIN-CONTAINING PROTEIN"/>
    <property type="match status" value="1"/>
</dbReference>
<dbReference type="InterPro" id="IPR052560">
    <property type="entry name" value="RdDP_mobile_element"/>
</dbReference>
<organism evidence="2 3">
    <name type="scientific">Clavelina lepadiformis</name>
    <name type="common">Light-bulb sea squirt</name>
    <name type="synonym">Ascidia lepadiformis</name>
    <dbReference type="NCBI Taxonomy" id="159417"/>
    <lineage>
        <taxon>Eukaryota</taxon>
        <taxon>Metazoa</taxon>
        <taxon>Chordata</taxon>
        <taxon>Tunicata</taxon>
        <taxon>Ascidiacea</taxon>
        <taxon>Aplousobranchia</taxon>
        <taxon>Clavelinidae</taxon>
        <taxon>Clavelina</taxon>
    </lineage>
</organism>
<name>A0ABP0G622_CLALP</name>
<dbReference type="PROSITE" id="PS50878">
    <property type="entry name" value="RT_POL"/>
    <property type="match status" value="1"/>
</dbReference>
<gene>
    <name evidence="2" type="ORF">CVLEPA_LOCUS16665</name>
</gene>
<dbReference type="InterPro" id="IPR043502">
    <property type="entry name" value="DNA/RNA_pol_sf"/>
</dbReference>
<dbReference type="Gene3D" id="3.60.10.10">
    <property type="entry name" value="Endonuclease/exonuclease/phosphatase"/>
    <property type="match status" value="1"/>
</dbReference>
<reference evidence="2 3" key="1">
    <citation type="submission" date="2024-02" db="EMBL/GenBank/DDBJ databases">
        <authorList>
            <person name="Daric V."/>
            <person name="Darras S."/>
        </authorList>
    </citation>
    <scope>NUCLEOTIDE SEQUENCE [LARGE SCALE GENOMIC DNA]</scope>
</reference>
<evidence type="ECO:0000259" key="1">
    <source>
        <dbReference type="PROSITE" id="PS50878"/>
    </source>
</evidence>
<dbReference type="InterPro" id="IPR000477">
    <property type="entry name" value="RT_dom"/>
</dbReference>
<dbReference type="Pfam" id="PF14529">
    <property type="entry name" value="Exo_endo_phos_2"/>
    <property type="match status" value="1"/>
</dbReference>
<proteinExistence type="predicted"/>
<feature type="domain" description="Reverse transcriptase" evidence="1">
    <location>
        <begin position="492"/>
        <end position="760"/>
    </location>
</feature>
<dbReference type="CDD" id="cd01650">
    <property type="entry name" value="RT_nLTR_like"/>
    <property type="match status" value="1"/>
</dbReference>
<sequence length="1033" mass="116646">MRSEVCQNRAITQTRVQRRVARETPFPGRGSFSIEKYRRPTVLQLNTEGITASKISVIEHLANKHQALIIVLQETHCTSMDKLVITNFTLAGAILCRKHGLATFVHDQLSWTLEDQSPAHSELEWLCVDITGYKIINIYKPPPLRLTPSAIPVFPHPSLYIGDFNSHHTDWGYKTTNNDGESLAAWTANNNLTLLHDPKGAASFFSGRWNTGTNPDLAFASMGSDCRHPHRRVLEKFPRSQHRPSLVTAPKLALPVPSKRVKRWNFRKADWKRYGFHTKKAAKRLPPPNTIHVDEAYQDLCDAITTAAKKSIPRGRRKIYIPCWDEECQSLYCDFLDAPQGDDTNTSATVLLERLDQKRKLRWTEAVESIDFTHSSRTAWSTLNNLTGRSRGSRQQCPVSPNAIATQLVKNGTFKTRDRESDRSVLQEMTDLWKVPTSHADNISGDFTTEEFVAALQHIKPGKAPGLDHLCPELILHAAPALKSWLKDFLSCCMRHLRIPKIWRRALVVAVPKPKKPPGDPKSYRPISLLCIPFKILERLIYARVEPIIDPQLPREQAGFRHGRSTVDQVTLMTQDIEDSFSAKKKAGAVFVDLTAAYDTVWHTCLTCKLLRLLPDRHMVRMIMELVQNRSFTLTTGSGPRSRLRRLRNGVPQGSVLAPLLFNTYTYDLPSTTSRKYAYADDLALLHSAGDWQSMERHLSQDMQTLTAYLQKWKLQLSKAKTVSAVFHLNNKEAQREINITIDGETLPYRAEPTYLGVTLDRALTYRRHLELLRNKLSARVALLRRLAGSGWGAGAKTLRTATLALVHSTAEYCAPVWCRSSHTRHINTAINDALRIVTGCLRPTPTDYLPILAGIQPAELRRKGAMISLARRALDPKHRLHTPLQRPPPGKQRLKSRHPFVPAAQQLLSSAEDLGLSAAHWTNHTWSTEWHNNSFRLCDFITDADPNPPGMSLARTAWVRLNRLRTGVGRFRSDMHKWGLAPSPGCECGATEQTADHVINACPIHRPPRGVLGLKRLDEDTIKWLMTSCPEI</sequence>